<organism evidence="2 3">
    <name type="scientific">Xaviernesmea oryzae</name>
    <dbReference type="NCBI Taxonomy" id="464029"/>
    <lineage>
        <taxon>Bacteria</taxon>
        <taxon>Pseudomonadati</taxon>
        <taxon>Pseudomonadota</taxon>
        <taxon>Alphaproteobacteria</taxon>
        <taxon>Hyphomicrobiales</taxon>
        <taxon>Rhizobiaceae</taxon>
        <taxon>Rhizobium/Agrobacterium group</taxon>
        <taxon>Xaviernesmea</taxon>
    </lineage>
</organism>
<dbReference type="AlphaFoldDB" id="A0A1Q9AZ92"/>
<protein>
    <submittedName>
        <fullName evidence="2">Uncharacterized protein</fullName>
    </submittedName>
</protein>
<dbReference type="EMBL" id="MKIP01000034">
    <property type="protein sequence ID" value="OLP61010.1"/>
    <property type="molecule type" value="Genomic_DNA"/>
</dbReference>
<evidence type="ECO:0000313" key="2">
    <source>
        <dbReference type="EMBL" id="OLP61010.1"/>
    </source>
</evidence>
<sequence length="119" mass="12545">MPTVVKVDPSCPNLPGAVLQTVDLRLVLSDCAALIKLKSLNDAAAPPFERPEDLLGLLANASPSRGKAYHVRARHVSSAMPGRVHRRPDSRIDADCAGGSGPIQRAHMGGRMSGTSVIE</sequence>
<feature type="region of interest" description="Disordered" evidence="1">
    <location>
        <begin position="78"/>
        <end position="119"/>
    </location>
</feature>
<name>A0A1Q9AZ92_9HYPH</name>
<evidence type="ECO:0000256" key="1">
    <source>
        <dbReference type="SAM" id="MobiDB-lite"/>
    </source>
</evidence>
<keyword evidence="3" id="KW-1185">Reference proteome</keyword>
<comment type="caution">
    <text evidence="2">The sequence shown here is derived from an EMBL/GenBank/DDBJ whole genome shotgun (WGS) entry which is preliminary data.</text>
</comment>
<reference evidence="2 3" key="1">
    <citation type="submission" date="2016-09" db="EMBL/GenBank/DDBJ databases">
        <title>Rhizobium sp. nov., a novel species isolated from the rice rhizosphere.</title>
        <authorList>
            <person name="Zhao J."/>
            <person name="Zhang X."/>
        </authorList>
    </citation>
    <scope>NUCLEOTIDE SEQUENCE [LARGE SCALE GENOMIC DNA]</scope>
    <source>
        <strain evidence="2 3">1.7048</strain>
    </source>
</reference>
<evidence type="ECO:0000313" key="3">
    <source>
        <dbReference type="Proteomes" id="UP000186364"/>
    </source>
</evidence>
<accession>A0A1Q9AZ92</accession>
<gene>
    <name evidence="2" type="ORF">BJF93_02810</name>
</gene>
<dbReference type="Proteomes" id="UP000186364">
    <property type="component" value="Unassembled WGS sequence"/>
</dbReference>
<proteinExistence type="predicted"/>